<proteinExistence type="predicted"/>
<evidence type="ECO:0000256" key="1">
    <source>
        <dbReference type="SAM" id="MobiDB-lite"/>
    </source>
</evidence>
<name>A0A0S7XQM9_UNCSA</name>
<comment type="caution">
    <text evidence="2">The sequence shown here is derived from an EMBL/GenBank/DDBJ whole genome shotgun (WGS) entry which is preliminary data.</text>
</comment>
<feature type="region of interest" description="Disordered" evidence="1">
    <location>
        <begin position="39"/>
        <end position="65"/>
    </location>
</feature>
<dbReference type="Proteomes" id="UP000051861">
    <property type="component" value="Unassembled WGS sequence"/>
</dbReference>
<evidence type="ECO:0000313" key="3">
    <source>
        <dbReference type="Proteomes" id="UP000051861"/>
    </source>
</evidence>
<organism evidence="2 3">
    <name type="scientific">candidate division WOR-1 bacterium DG_54_3</name>
    <dbReference type="NCBI Taxonomy" id="1703775"/>
    <lineage>
        <taxon>Bacteria</taxon>
        <taxon>Bacillati</taxon>
        <taxon>Saganbacteria</taxon>
    </lineage>
</organism>
<gene>
    <name evidence="2" type="ORF">AMJ44_13000</name>
</gene>
<accession>A0A0S7XQM9</accession>
<sequence>MREISTKDIIKAVKDMCIDANYNLGKDVEDALQKAYEKEESPVGPHVSGYRHCGPFRGDGRPGLN</sequence>
<protein>
    <submittedName>
        <fullName evidence="2">Uncharacterized protein</fullName>
    </submittedName>
</protein>
<reference evidence="2 3" key="1">
    <citation type="journal article" date="2015" name="Microbiome">
        <title>Genomic resolution of linkages in carbon, nitrogen, and sulfur cycling among widespread estuary sediment bacteria.</title>
        <authorList>
            <person name="Baker B.J."/>
            <person name="Lazar C.S."/>
            <person name="Teske A.P."/>
            <person name="Dick G.J."/>
        </authorList>
    </citation>
    <scope>NUCLEOTIDE SEQUENCE [LARGE SCALE GENOMIC DNA]</scope>
    <source>
        <strain evidence="2">DG_54_3</strain>
    </source>
</reference>
<dbReference type="EMBL" id="LIZX01000187">
    <property type="protein sequence ID" value="KPJ64345.1"/>
    <property type="molecule type" value="Genomic_DNA"/>
</dbReference>
<evidence type="ECO:0000313" key="2">
    <source>
        <dbReference type="EMBL" id="KPJ64345.1"/>
    </source>
</evidence>
<dbReference type="AlphaFoldDB" id="A0A0S7XQM9"/>